<dbReference type="EMBL" id="SRLO01002001">
    <property type="protein sequence ID" value="TNN34280.1"/>
    <property type="molecule type" value="Genomic_DNA"/>
</dbReference>
<evidence type="ECO:0000313" key="2">
    <source>
        <dbReference type="Proteomes" id="UP000314294"/>
    </source>
</evidence>
<organism evidence="1 2">
    <name type="scientific">Liparis tanakae</name>
    <name type="common">Tanaka's snailfish</name>
    <dbReference type="NCBI Taxonomy" id="230148"/>
    <lineage>
        <taxon>Eukaryota</taxon>
        <taxon>Metazoa</taxon>
        <taxon>Chordata</taxon>
        <taxon>Craniata</taxon>
        <taxon>Vertebrata</taxon>
        <taxon>Euteleostomi</taxon>
        <taxon>Actinopterygii</taxon>
        <taxon>Neopterygii</taxon>
        <taxon>Teleostei</taxon>
        <taxon>Neoteleostei</taxon>
        <taxon>Acanthomorphata</taxon>
        <taxon>Eupercaria</taxon>
        <taxon>Perciformes</taxon>
        <taxon>Cottioidei</taxon>
        <taxon>Cottales</taxon>
        <taxon>Liparidae</taxon>
        <taxon>Liparis</taxon>
    </lineage>
</organism>
<gene>
    <name evidence="1" type="ORF">EYF80_055564</name>
</gene>
<name>A0A4Z2F074_9TELE</name>
<reference evidence="1 2" key="1">
    <citation type="submission" date="2019-03" db="EMBL/GenBank/DDBJ databases">
        <title>First draft genome of Liparis tanakae, snailfish: a comprehensive survey of snailfish specific genes.</title>
        <authorList>
            <person name="Kim W."/>
            <person name="Song I."/>
            <person name="Jeong J.-H."/>
            <person name="Kim D."/>
            <person name="Kim S."/>
            <person name="Ryu S."/>
            <person name="Song J.Y."/>
            <person name="Lee S.K."/>
        </authorList>
    </citation>
    <scope>NUCLEOTIDE SEQUENCE [LARGE SCALE GENOMIC DNA]</scope>
    <source>
        <tissue evidence="1">Muscle</tissue>
    </source>
</reference>
<dbReference type="Proteomes" id="UP000314294">
    <property type="component" value="Unassembled WGS sequence"/>
</dbReference>
<proteinExistence type="predicted"/>
<protein>
    <submittedName>
        <fullName evidence="1">Uncharacterized protein</fullName>
    </submittedName>
</protein>
<evidence type="ECO:0000313" key="1">
    <source>
        <dbReference type="EMBL" id="TNN34280.1"/>
    </source>
</evidence>
<keyword evidence="2" id="KW-1185">Reference proteome</keyword>
<comment type="caution">
    <text evidence="1">The sequence shown here is derived from an EMBL/GenBank/DDBJ whole genome shotgun (WGS) entry which is preliminary data.</text>
</comment>
<accession>A0A4Z2F074</accession>
<sequence length="80" mass="8881">MPRSQSAVGRPKGTGQDKQLAHFWRARAEMGSMRSVRGAAMSLRRNPVKPGAPGRELGLTWLLDADVVTSDQSRKRIYQC</sequence>
<dbReference type="AlphaFoldDB" id="A0A4Z2F074"/>